<organism evidence="16 17">
    <name type="scientific">Galemys pyrenaicus</name>
    <name type="common">Iberian desman</name>
    <name type="synonym">Pyrenean desman</name>
    <dbReference type="NCBI Taxonomy" id="202257"/>
    <lineage>
        <taxon>Eukaryota</taxon>
        <taxon>Metazoa</taxon>
        <taxon>Chordata</taxon>
        <taxon>Craniata</taxon>
        <taxon>Vertebrata</taxon>
        <taxon>Euteleostomi</taxon>
        <taxon>Mammalia</taxon>
        <taxon>Eutheria</taxon>
        <taxon>Laurasiatheria</taxon>
        <taxon>Eulipotyphla</taxon>
        <taxon>Talpidae</taxon>
        <taxon>Galemys</taxon>
    </lineage>
</organism>
<feature type="compositionally biased region" description="Pro residues" evidence="13">
    <location>
        <begin position="429"/>
        <end position="440"/>
    </location>
</feature>
<dbReference type="GO" id="GO:0005869">
    <property type="term" value="C:dynactin complex"/>
    <property type="evidence" value="ECO:0007669"/>
    <property type="project" value="InterPro"/>
</dbReference>
<evidence type="ECO:0000256" key="9">
    <source>
        <dbReference type="ARBA" id="ARBA00065865"/>
    </source>
</evidence>
<dbReference type="FunFam" id="1.10.150.60:FF:000007">
    <property type="entry name" value="AT-rich interactive domain-containing protein 3C"/>
    <property type="match status" value="1"/>
</dbReference>
<evidence type="ECO:0000256" key="13">
    <source>
        <dbReference type="SAM" id="MobiDB-lite"/>
    </source>
</evidence>
<feature type="region of interest" description="Disordered" evidence="13">
    <location>
        <begin position="490"/>
        <end position="511"/>
    </location>
</feature>
<feature type="compositionally biased region" description="Pro residues" evidence="13">
    <location>
        <begin position="39"/>
        <end position="63"/>
    </location>
</feature>
<gene>
    <name evidence="16" type="ORF">J0S82_016681</name>
</gene>
<reference evidence="16" key="1">
    <citation type="journal article" date="2021" name="Evol. Appl.">
        <title>The genome of the Pyrenean desman and the effects of bottlenecks and inbreeding on the genomic landscape of an endangered species.</title>
        <authorList>
            <person name="Escoda L."/>
            <person name="Castresana J."/>
        </authorList>
    </citation>
    <scope>NUCLEOTIDE SEQUENCE</scope>
    <source>
        <strain evidence="16">IBE-C5619</strain>
    </source>
</reference>
<dbReference type="GO" id="GO:0006357">
    <property type="term" value="P:regulation of transcription by RNA polymerase II"/>
    <property type="evidence" value="ECO:0007669"/>
    <property type="project" value="UniProtKB-ARBA"/>
</dbReference>
<keyword evidence="3" id="KW-0805">Transcription regulation</keyword>
<comment type="subunit">
    <text evidence="9">Interacts (via REKLES DOMAIN) with NPM1; the interaction mediates ARID3C nuclear shuttling.</text>
</comment>
<dbReference type="EMBL" id="JAGFMF010012211">
    <property type="protein sequence ID" value="KAG8505898.1"/>
    <property type="molecule type" value="Genomic_DNA"/>
</dbReference>
<dbReference type="OrthoDB" id="10044343at2759"/>
<feature type="compositionally biased region" description="Acidic residues" evidence="13">
    <location>
        <begin position="226"/>
        <end position="250"/>
    </location>
</feature>
<dbReference type="SMART" id="SM00501">
    <property type="entry name" value="BRIGHT"/>
    <property type="match status" value="1"/>
</dbReference>
<evidence type="ECO:0000256" key="12">
    <source>
        <dbReference type="ARBA" id="ARBA00079325"/>
    </source>
</evidence>
<dbReference type="GO" id="GO:0061640">
    <property type="term" value="P:cytoskeleton-dependent cytokinesis"/>
    <property type="evidence" value="ECO:0007669"/>
    <property type="project" value="InterPro"/>
</dbReference>
<name>A0A8J6DH03_GALPY</name>
<proteinExistence type="inferred from homology"/>
<evidence type="ECO:0000256" key="6">
    <source>
        <dbReference type="ARBA" id="ARBA00023242"/>
    </source>
</evidence>
<dbReference type="Gene3D" id="1.10.150.60">
    <property type="entry name" value="ARID DNA-binding domain"/>
    <property type="match status" value="1"/>
</dbReference>
<feature type="region of interest" description="Disordered" evidence="13">
    <location>
        <begin position="192"/>
        <end position="273"/>
    </location>
</feature>
<dbReference type="Proteomes" id="UP000700334">
    <property type="component" value="Unassembled WGS sequence"/>
</dbReference>
<evidence type="ECO:0000256" key="11">
    <source>
        <dbReference type="ARBA" id="ARBA00073402"/>
    </source>
</evidence>
<evidence type="ECO:0000313" key="17">
    <source>
        <dbReference type="Proteomes" id="UP000700334"/>
    </source>
</evidence>
<feature type="region of interest" description="Disordered" evidence="13">
    <location>
        <begin position="561"/>
        <end position="581"/>
    </location>
</feature>
<feature type="region of interest" description="Disordered" evidence="13">
    <location>
        <begin position="408"/>
        <end position="453"/>
    </location>
</feature>
<feature type="compositionally biased region" description="Basic residues" evidence="13">
    <location>
        <begin position="946"/>
        <end position="956"/>
    </location>
</feature>
<dbReference type="InterPro" id="IPR009991">
    <property type="entry name" value="DCTN3"/>
</dbReference>
<keyword evidence="5" id="KW-0804">Transcription</keyword>
<dbReference type="Pfam" id="PF07426">
    <property type="entry name" value="Dynactin_p22"/>
    <property type="match status" value="1"/>
</dbReference>
<feature type="region of interest" description="Disordered" evidence="13">
    <location>
        <begin position="919"/>
        <end position="956"/>
    </location>
</feature>
<evidence type="ECO:0000256" key="1">
    <source>
        <dbReference type="ARBA" id="ARBA00004123"/>
    </source>
</evidence>
<comment type="function">
    <text evidence="8">May be a component of ribonuclease P or MRP.</text>
</comment>
<comment type="similarity">
    <text evidence="2">Belongs to the histone-like Alba family.</text>
</comment>
<dbReference type="FunFam" id="3.30.110.20:FF:000004">
    <property type="entry name" value="Ribonuclease P protein subunit p25-like protein"/>
    <property type="match status" value="1"/>
</dbReference>
<evidence type="ECO:0000256" key="10">
    <source>
        <dbReference type="ARBA" id="ARBA00071294"/>
    </source>
</evidence>
<feature type="domain" description="ARID" evidence="14">
    <location>
        <begin position="289"/>
        <end position="381"/>
    </location>
</feature>
<dbReference type="PROSITE" id="PS51011">
    <property type="entry name" value="ARID"/>
    <property type="match status" value="1"/>
</dbReference>
<dbReference type="PROSITE" id="PS51486">
    <property type="entry name" value="REKLES"/>
    <property type="match status" value="1"/>
</dbReference>
<dbReference type="Gene3D" id="3.30.110.20">
    <property type="entry name" value="Alba-like domain"/>
    <property type="match status" value="1"/>
</dbReference>
<dbReference type="SUPFAM" id="SSF82704">
    <property type="entry name" value="AlbA-like"/>
    <property type="match status" value="1"/>
</dbReference>
<dbReference type="InterPro" id="IPR023334">
    <property type="entry name" value="REKLES_domain"/>
</dbReference>
<keyword evidence="17" id="KW-1185">Reference proteome</keyword>
<dbReference type="PANTHER" id="PTHR28360">
    <property type="entry name" value="DYNACTIN SUBUNIT 3"/>
    <property type="match status" value="1"/>
</dbReference>
<dbReference type="SUPFAM" id="SSF46774">
    <property type="entry name" value="ARID-like"/>
    <property type="match status" value="1"/>
</dbReference>
<dbReference type="Pfam" id="PF01388">
    <property type="entry name" value="ARID"/>
    <property type="match status" value="1"/>
</dbReference>
<dbReference type="InterPro" id="IPR002775">
    <property type="entry name" value="DNA/RNA-bd_Alba-like"/>
</dbReference>
<keyword evidence="6" id="KW-0539">Nucleus</keyword>
<feature type="compositionally biased region" description="Basic and acidic residues" evidence="13">
    <location>
        <begin position="490"/>
        <end position="499"/>
    </location>
</feature>
<evidence type="ECO:0000256" key="8">
    <source>
        <dbReference type="ARBA" id="ARBA00060235"/>
    </source>
</evidence>
<dbReference type="GO" id="GO:0003677">
    <property type="term" value="F:DNA binding"/>
    <property type="evidence" value="ECO:0007669"/>
    <property type="project" value="UniProtKB-KW"/>
</dbReference>
<dbReference type="InterPro" id="IPR036882">
    <property type="entry name" value="Alba-like_dom_sf"/>
</dbReference>
<evidence type="ECO:0000256" key="3">
    <source>
        <dbReference type="ARBA" id="ARBA00023015"/>
    </source>
</evidence>
<dbReference type="InterPro" id="IPR001606">
    <property type="entry name" value="ARID_dom"/>
</dbReference>
<feature type="non-terminal residue" evidence="16">
    <location>
        <position position="1"/>
    </location>
</feature>
<evidence type="ECO:0000259" key="15">
    <source>
        <dbReference type="PROSITE" id="PS51486"/>
    </source>
</evidence>
<dbReference type="Pfam" id="PF01918">
    <property type="entry name" value="Alba"/>
    <property type="match status" value="1"/>
</dbReference>
<feature type="compositionally biased region" description="Low complexity" evidence="13">
    <location>
        <begin position="254"/>
        <end position="263"/>
    </location>
</feature>
<dbReference type="SMART" id="SM01014">
    <property type="entry name" value="ARID"/>
    <property type="match status" value="1"/>
</dbReference>
<evidence type="ECO:0000256" key="4">
    <source>
        <dbReference type="ARBA" id="ARBA00023125"/>
    </source>
</evidence>
<evidence type="ECO:0000256" key="7">
    <source>
        <dbReference type="ARBA" id="ARBA00058617"/>
    </source>
</evidence>
<keyword evidence="4" id="KW-0238">DNA-binding</keyword>
<dbReference type="InterPro" id="IPR036431">
    <property type="entry name" value="ARID_dom_sf"/>
</dbReference>
<evidence type="ECO:0000313" key="16">
    <source>
        <dbReference type="EMBL" id="KAG8505898.1"/>
    </source>
</evidence>
<feature type="domain" description="REKLES" evidence="15">
    <location>
        <begin position="480"/>
        <end position="561"/>
    </location>
</feature>
<sequence>IPGSSPEPLPIESGRLEGGRHLLGGWERQCPPETSPCAPARPGPARVPPPRPRPLQPRVSAPPPEERTQAGAHRGVPPRREPSQGKVRPGGGRSKRSIVETPGAAGRARLVSVAAGRGELESGHRDPAVPCLPGPVPVPALPRQPSRYSRASSILAALPSGPRLVSPPPGGLRLEAVMEALQRQQAARLAQGVGPLAPPHPPQSPRLPMLGHRTLQDPEGAFGEVGAEEEDTAEEEEEEEEAGAVEEAAEDSCPGTQGPSSPSNQPPGPHPHEWTYEEQFKQLYELDADPKRKEFLDDLFSFMQKRGTPVNRVPIMAKQVLDLYALFRLVTAKGGLVEVINRKVWREVTRGLSLPTTITSAAFTLRTQYMKYLYPYECETRALSSPGELQAAIDSNRREGRRQAYTAAPIFSLAGPPPRGTPGTASGPGPAPSTPTPGPRPTQGSASGLPAHACAQLSPSPIKKEESAIPTPRLALPMGLALGPIREKLAPEEPPEKRAVLMGPTDPPRPGFLPRGKFPLREERLEGPLNLAGSGISSINMALEINGVVYTGVLFARRQPVPASQGPTNTAPPPPTGPTSRGAAVAMAAVTDVQRLQARVEELERWVYGPGGSRGSRKVADGLVKVQVALGNIASKRERVKILYKKIEDLIKYLDPEYIDRIAIPDAFKLQFILAEEQFILSQVALLEQVEDLVPMLDSAHIKAVPEHAARLQRLAQIHIQQQDQCVEITEESKALLEEYNKTVSFLLSQVPEMPVLTLTHNQTMLLSKQFVQWDELLCQLEAAKQNSDGSKQMEHYRKAGSVELPAPSPMPQLPPDTLEMRVRDGSKIRNLLGLALGRLEGGSARHVVFSGSGRAAGKAVSCAEIVKRRVPGLHQLTKLRFLQTEDSWVPTSPDAGLDPLTVRRHVPAVWVLLSRDPLDPNECGYQPPGAPPGLGPTPNSSCGPRPRRRARDTRS</sequence>
<dbReference type="PANTHER" id="PTHR28360:SF1">
    <property type="entry name" value="DYNACTIN SUBUNIT 3"/>
    <property type="match status" value="1"/>
</dbReference>
<accession>A0A8J6DH03</accession>
<evidence type="ECO:0000256" key="2">
    <source>
        <dbReference type="ARBA" id="ARBA00008018"/>
    </source>
</evidence>
<dbReference type="GO" id="GO:0005634">
    <property type="term" value="C:nucleus"/>
    <property type="evidence" value="ECO:0007669"/>
    <property type="project" value="UniProtKB-SubCell"/>
</dbReference>
<dbReference type="AlphaFoldDB" id="A0A8J6DH03"/>
<feature type="compositionally biased region" description="Pro residues" evidence="13">
    <location>
        <begin position="196"/>
        <end position="205"/>
    </location>
</feature>
<evidence type="ECO:0000259" key="14">
    <source>
        <dbReference type="PROSITE" id="PS51011"/>
    </source>
</evidence>
<comment type="caution">
    <text evidence="16">The sequence shown here is derived from an EMBL/GenBank/DDBJ whole genome shotgun (WGS) entry which is preliminary data.</text>
</comment>
<evidence type="ECO:0000256" key="5">
    <source>
        <dbReference type="ARBA" id="ARBA00023163"/>
    </source>
</evidence>
<protein>
    <recommendedName>
        <fullName evidence="10">AT-rich interactive domain-containing protein 3C</fullName>
    </recommendedName>
    <alternativeName>
        <fullName evidence="11">Ribonuclease P protein subunit p25-like protein</fullName>
    </alternativeName>
    <alternativeName>
        <fullName evidence="12">Rpp25-like protein</fullName>
    </alternativeName>
</protein>
<comment type="function">
    <text evidence="7">Transcription factor involved in monocyte-to-macrophage differentiation. Forms a complex with NPM1 to translocate to the nucleus, acting as a transcription factor that promotes the expression of the genes involved in macrophage differentiation, such as STAT3, STAT1 and JUNB.</text>
</comment>
<comment type="subcellular location">
    <subcellularLocation>
        <location evidence="1">Nucleus</location>
    </subcellularLocation>
</comment>
<feature type="region of interest" description="Disordered" evidence="13">
    <location>
        <begin position="1"/>
        <end position="110"/>
    </location>
</feature>